<keyword evidence="5" id="KW-0902">Two-component regulatory system</keyword>
<reference evidence="11" key="1">
    <citation type="submission" date="2018-02" db="EMBL/GenBank/DDBJ databases">
        <authorList>
            <person name="Moore K."/>
            <person name="Momper L."/>
        </authorList>
    </citation>
    <scope>NUCLEOTIDE SEQUENCE [LARGE SCALE GENOMIC DNA]</scope>
    <source>
        <strain evidence="11">ULC18</strain>
    </source>
</reference>
<organism evidence="10 11">
    <name type="scientific">Stenomitos frigidus ULC18</name>
    <dbReference type="NCBI Taxonomy" id="2107698"/>
    <lineage>
        <taxon>Bacteria</taxon>
        <taxon>Bacillati</taxon>
        <taxon>Cyanobacteriota</taxon>
        <taxon>Cyanophyceae</taxon>
        <taxon>Leptolyngbyales</taxon>
        <taxon>Leptolyngbyaceae</taxon>
        <taxon>Stenomitos</taxon>
    </lineage>
</organism>
<dbReference type="PANTHER" id="PTHR43065:SF50">
    <property type="entry name" value="HISTIDINE KINASE"/>
    <property type="match status" value="1"/>
</dbReference>
<dbReference type="InterPro" id="IPR011006">
    <property type="entry name" value="CheY-like_superfamily"/>
</dbReference>
<dbReference type="InterPro" id="IPR036890">
    <property type="entry name" value="HATPase_C_sf"/>
</dbReference>
<dbReference type="Pfam" id="PF02518">
    <property type="entry name" value="HATPase_c"/>
    <property type="match status" value="1"/>
</dbReference>
<feature type="coiled-coil region" evidence="7">
    <location>
        <begin position="180"/>
        <end position="216"/>
    </location>
</feature>
<dbReference type="Gene3D" id="3.40.50.2300">
    <property type="match status" value="1"/>
</dbReference>
<dbReference type="AlphaFoldDB" id="A0A2T1E516"/>
<comment type="caution">
    <text evidence="10">The sequence shown here is derived from an EMBL/GenBank/DDBJ whole genome shotgun (WGS) entry which is preliminary data.</text>
</comment>
<keyword evidence="4 10" id="KW-0808">Transferase</keyword>
<keyword evidence="4 10" id="KW-0418">Kinase</keyword>
<dbReference type="Gene3D" id="3.30.565.10">
    <property type="entry name" value="Histidine kinase-like ATPase, C-terminal domain"/>
    <property type="match status" value="1"/>
</dbReference>
<evidence type="ECO:0000259" key="9">
    <source>
        <dbReference type="PROSITE" id="PS50110"/>
    </source>
</evidence>
<feature type="modified residue" description="4-aspartylphosphate" evidence="6">
    <location>
        <position position="92"/>
    </location>
</feature>
<accession>A0A2T1E516</accession>
<evidence type="ECO:0000313" key="10">
    <source>
        <dbReference type="EMBL" id="PSB27816.1"/>
    </source>
</evidence>
<evidence type="ECO:0000256" key="5">
    <source>
        <dbReference type="ARBA" id="ARBA00023012"/>
    </source>
</evidence>
<protein>
    <recommendedName>
        <fullName evidence="2">histidine kinase</fullName>
        <ecNumber evidence="2">2.7.13.3</ecNumber>
    </recommendedName>
</protein>
<dbReference type="SMART" id="SM00388">
    <property type="entry name" value="HisKA"/>
    <property type="match status" value="1"/>
</dbReference>
<proteinExistence type="predicted"/>
<evidence type="ECO:0000313" key="11">
    <source>
        <dbReference type="Proteomes" id="UP000239576"/>
    </source>
</evidence>
<evidence type="ECO:0000256" key="3">
    <source>
        <dbReference type="ARBA" id="ARBA00022553"/>
    </source>
</evidence>
<dbReference type="CDD" id="cd00156">
    <property type="entry name" value="REC"/>
    <property type="match status" value="1"/>
</dbReference>
<dbReference type="InterPro" id="IPR003661">
    <property type="entry name" value="HisK_dim/P_dom"/>
</dbReference>
<keyword evidence="11" id="KW-1185">Reference proteome</keyword>
<dbReference type="SUPFAM" id="SSF55874">
    <property type="entry name" value="ATPase domain of HSP90 chaperone/DNA topoisomerase II/histidine kinase"/>
    <property type="match status" value="1"/>
</dbReference>
<dbReference type="EMBL" id="PVWK01000084">
    <property type="protein sequence ID" value="PSB27816.1"/>
    <property type="molecule type" value="Genomic_DNA"/>
</dbReference>
<evidence type="ECO:0000256" key="2">
    <source>
        <dbReference type="ARBA" id="ARBA00012438"/>
    </source>
</evidence>
<sequence length="504" mass="56153">MQELATDQSDELVFIDENDALFFTQETALNLPQKGWKILIVDDEAEVHQVTELALSDFVLEGRTLNFIHAYSGQEAKQLIQAHPDTAVIFLDVVMETDDAGLQVVKYIREELGNQLVRIILRTGQPGQAPESLVVVNYGIDDYKTKTELTSQRMFISIVTALRAFSTFMKALETSHNLELEILQRKEIEAALRISEANEREKAEQLERSLHQLQHTQVQLVQSEKMSTLGQLVAGVAHEINNPVNFIHGNLTHANEYMQDLLDLLMLYQAEYPTPTAAVQAKAMAIEVEFLTQDLPKLLASMRVGTERIREIVKSLRIFSRLDEADAKAVDLHDGIDSTLLILDNRLKACSAHEAIAVVKEYGVLPHVECCGGQLNQVFMNILSNAIDALEDSMRAGAQRIISEPGAIGAPPQLTPTIYIRTQVSEPGWVMIQIADNGPGMPETVRQRLFEPFFTTKELGRGTGLGMSISAQIVTEKHNGSLQCFSTLEQGTEFVLKLPIQQPQ</sequence>
<dbReference type="InterPro" id="IPR001789">
    <property type="entry name" value="Sig_transdc_resp-reg_receiver"/>
</dbReference>
<dbReference type="CDD" id="cd00082">
    <property type="entry name" value="HisKA"/>
    <property type="match status" value="1"/>
</dbReference>
<keyword evidence="7" id="KW-0175">Coiled coil</keyword>
<evidence type="ECO:0000256" key="4">
    <source>
        <dbReference type="ARBA" id="ARBA00022777"/>
    </source>
</evidence>
<evidence type="ECO:0000259" key="8">
    <source>
        <dbReference type="PROSITE" id="PS50109"/>
    </source>
</evidence>
<feature type="domain" description="Histidine kinase" evidence="8">
    <location>
        <begin position="235"/>
        <end position="502"/>
    </location>
</feature>
<dbReference type="PANTHER" id="PTHR43065">
    <property type="entry name" value="SENSOR HISTIDINE KINASE"/>
    <property type="match status" value="1"/>
</dbReference>
<evidence type="ECO:0000256" key="7">
    <source>
        <dbReference type="SAM" id="Coils"/>
    </source>
</evidence>
<dbReference type="InterPro" id="IPR003594">
    <property type="entry name" value="HATPase_dom"/>
</dbReference>
<dbReference type="GO" id="GO:0000155">
    <property type="term" value="F:phosphorelay sensor kinase activity"/>
    <property type="evidence" value="ECO:0007669"/>
    <property type="project" value="InterPro"/>
</dbReference>
<dbReference type="InterPro" id="IPR005467">
    <property type="entry name" value="His_kinase_dom"/>
</dbReference>
<dbReference type="PROSITE" id="PS50109">
    <property type="entry name" value="HIS_KIN"/>
    <property type="match status" value="1"/>
</dbReference>
<dbReference type="Proteomes" id="UP000239576">
    <property type="component" value="Unassembled WGS sequence"/>
</dbReference>
<gene>
    <name evidence="10" type="ORF">C7B82_15645</name>
</gene>
<dbReference type="PROSITE" id="PS50110">
    <property type="entry name" value="RESPONSE_REGULATORY"/>
    <property type="match status" value="1"/>
</dbReference>
<dbReference type="SUPFAM" id="SSF52172">
    <property type="entry name" value="CheY-like"/>
    <property type="match status" value="1"/>
</dbReference>
<keyword evidence="3 6" id="KW-0597">Phosphoprotein</keyword>
<name>A0A2T1E516_9CYAN</name>
<dbReference type="EC" id="2.7.13.3" evidence="2"/>
<dbReference type="SMART" id="SM00387">
    <property type="entry name" value="HATPase_c"/>
    <property type="match status" value="1"/>
</dbReference>
<dbReference type="Gene3D" id="1.10.287.130">
    <property type="match status" value="1"/>
</dbReference>
<comment type="catalytic activity">
    <reaction evidence="1">
        <text>ATP + protein L-histidine = ADP + protein N-phospho-L-histidine.</text>
        <dbReference type="EC" id="2.7.13.3"/>
    </reaction>
</comment>
<feature type="domain" description="Response regulatory" evidence="9">
    <location>
        <begin position="37"/>
        <end position="161"/>
    </location>
</feature>
<dbReference type="InterPro" id="IPR036097">
    <property type="entry name" value="HisK_dim/P_sf"/>
</dbReference>
<dbReference type="PRINTS" id="PR00344">
    <property type="entry name" value="BCTRLSENSOR"/>
</dbReference>
<dbReference type="Pfam" id="PF00072">
    <property type="entry name" value="Response_reg"/>
    <property type="match status" value="1"/>
</dbReference>
<dbReference type="SMART" id="SM00448">
    <property type="entry name" value="REC"/>
    <property type="match status" value="1"/>
</dbReference>
<evidence type="ECO:0000256" key="6">
    <source>
        <dbReference type="PROSITE-ProRule" id="PRU00169"/>
    </source>
</evidence>
<reference evidence="10 11" key="2">
    <citation type="submission" date="2018-03" db="EMBL/GenBank/DDBJ databases">
        <title>The ancient ancestry and fast evolution of plastids.</title>
        <authorList>
            <person name="Moore K.R."/>
            <person name="Magnabosco C."/>
            <person name="Momper L."/>
            <person name="Gold D.A."/>
            <person name="Bosak T."/>
            <person name="Fournier G.P."/>
        </authorList>
    </citation>
    <scope>NUCLEOTIDE SEQUENCE [LARGE SCALE GENOMIC DNA]</scope>
    <source>
        <strain evidence="10 11">ULC18</strain>
    </source>
</reference>
<dbReference type="OrthoDB" id="9773246at2"/>
<evidence type="ECO:0000256" key="1">
    <source>
        <dbReference type="ARBA" id="ARBA00000085"/>
    </source>
</evidence>
<dbReference type="InterPro" id="IPR004358">
    <property type="entry name" value="Sig_transdc_His_kin-like_C"/>
</dbReference>
<dbReference type="SUPFAM" id="SSF47384">
    <property type="entry name" value="Homodimeric domain of signal transducing histidine kinase"/>
    <property type="match status" value="1"/>
</dbReference>